<dbReference type="Pfam" id="PF06725">
    <property type="entry name" value="3D"/>
    <property type="match status" value="1"/>
</dbReference>
<dbReference type="SUPFAM" id="SSF50685">
    <property type="entry name" value="Barwin-like endoglucanases"/>
    <property type="match status" value="1"/>
</dbReference>
<sequence>MRRGPSAYGNYCSKYILYQDREESMKKFISIFLSLLLIFTFSTQAFASVGDDGPTEQSDIEDSFAIPPLTFTNWEVLSLQIPNSTPMLSKGLVQDGIITYQVTVRVKILNSGASYGNKSVSWTTSASSSNVRIKSSDSTTNSAGYTSATFHVRGMEKFPVSVKCAGLESKKTIDIGTRATYLSSFKITQYITAKESDYSGNKISVSGLTGKYKSAFLNDVKVQGSGVGDDGRYIKYYAGKFSYNKPTTALGTTPTVGTTIAVDPYYVPCVMRNGAAKKGHVEITGIGRRIAEDTGGAIKNFDIDVYMGVGRSSLKGIDGSYRVRFMGVNSWGNSGTGIKSSSISEDEHGIVLDEPSCHSVDGQYMAYVSDIDYSKPNSVTVSVVDNLGKANNSEPIKFELSQSALSVDDMSINSDILAVTGHINPSLQIYQRFDIPNQKLLSEYYGYGFIETEYGLFYVQAPQHFSGESGHCRILNEDGRVLYESPNNVTIRGLRVSGDSLFFDELDLDTGNMSEKNISVFASDHTLSSYY</sequence>
<dbReference type="EMBL" id="WKPO01000025">
    <property type="protein sequence ID" value="MSB50084.1"/>
    <property type="molecule type" value="Genomic_DNA"/>
</dbReference>
<dbReference type="Proteomes" id="UP000429811">
    <property type="component" value="Unassembled WGS sequence"/>
</dbReference>
<name>A0A6I2RS75_FLAPL</name>
<dbReference type="Gene3D" id="2.40.40.10">
    <property type="entry name" value="RlpA-like domain"/>
    <property type="match status" value="1"/>
</dbReference>
<dbReference type="InterPro" id="IPR059180">
    <property type="entry name" value="3D_YorM"/>
</dbReference>
<dbReference type="InterPro" id="IPR013783">
    <property type="entry name" value="Ig-like_fold"/>
</dbReference>
<dbReference type="GO" id="GO:0019867">
    <property type="term" value="C:outer membrane"/>
    <property type="evidence" value="ECO:0007669"/>
    <property type="project" value="InterPro"/>
</dbReference>
<evidence type="ECO:0000313" key="3">
    <source>
        <dbReference type="Proteomes" id="UP000429811"/>
    </source>
</evidence>
<dbReference type="InterPro" id="IPR010611">
    <property type="entry name" value="3D_dom"/>
</dbReference>
<feature type="domain" description="3D" evidence="1">
    <location>
        <begin position="259"/>
        <end position="312"/>
    </location>
</feature>
<accession>A0A6I2RS75</accession>
<proteinExistence type="predicted"/>
<dbReference type="CDD" id="cd14667">
    <property type="entry name" value="3D_containing_proteins"/>
    <property type="match status" value="1"/>
</dbReference>
<dbReference type="AlphaFoldDB" id="A0A6I2RS75"/>
<comment type="caution">
    <text evidence="2">The sequence shown here is derived from an EMBL/GenBank/DDBJ whole genome shotgun (WGS) entry which is preliminary data.</text>
</comment>
<protein>
    <recommendedName>
        <fullName evidence="1">3D domain-containing protein</fullName>
    </recommendedName>
</protein>
<gene>
    <name evidence="2" type="ORF">GKE90_15490</name>
</gene>
<dbReference type="Gene3D" id="2.60.40.10">
    <property type="entry name" value="Immunoglobulins"/>
    <property type="match status" value="1"/>
</dbReference>
<dbReference type="GO" id="GO:0009254">
    <property type="term" value="P:peptidoglycan turnover"/>
    <property type="evidence" value="ECO:0007669"/>
    <property type="project" value="InterPro"/>
</dbReference>
<reference evidence="2 3" key="1">
    <citation type="journal article" date="2019" name="Nat. Med.">
        <title>A library of human gut bacterial isolates paired with longitudinal multiomics data enables mechanistic microbiome research.</title>
        <authorList>
            <person name="Poyet M."/>
            <person name="Groussin M."/>
            <person name="Gibbons S.M."/>
            <person name="Avila-Pacheco J."/>
            <person name="Jiang X."/>
            <person name="Kearney S.M."/>
            <person name="Perrotta A.R."/>
            <person name="Berdy B."/>
            <person name="Zhao S."/>
            <person name="Lieberman T.D."/>
            <person name="Swanson P.K."/>
            <person name="Smith M."/>
            <person name="Roesemann S."/>
            <person name="Alexander J.E."/>
            <person name="Rich S.A."/>
            <person name="Livny J."/>
            <person name="Vlamakis H."/>
            <person name="Clish C."/>
            <person name="Bullock K."/>
            <person name="Deik A."/>
            <person name="Scott J."/>
            <person name="Pierce K.A."/>
            <person name="Xavier R.J."/>
            <person name="Alm E.J."/>
        </authorList>
    </citation>
    <scope>NUCLEOTIDE SEQUENCE [LARGE SCALE GENOMIC DNA]</scope>
    <source>
        <strain evidence="2 3">BIOML-A5</strain>
    </source>
</reference>
<dbReference type="GO" id="GO:0004553">
    <property type="term" value="F:hydrolase activity, hydrolyzing O-glycosyl compounds"/>
    <property type="evidence" value="ECO:0007669"/>
    <property type="project" value="InterPro"/>
</dbReference>
<evidence type="ECO:0000313" key="2">
    <source>
        <dbReference type="EMBL" id="MSB50084.1"/>
    </source>
</evidence>
<dbReference type="InterPro" id="IPR036908">
    <property type="entry name" value="RlpA-like_sf"/>
</dbReference>
<evidence type="ECO:0000259" key="1">
    <source>
        <dbReference type="Pfam" id="PF06725"/>
    </source>
</evidence>
<organism evidence="2 3">
    <name type="scientific">Flavonifractor plautii</name>
    <name type="common">Fusobacterium plautii</name>
    <dbReference type="NCBI Taxonomy" id="292800"/>
    <lineage>
        <taxon>Bacteria</taxon>
        <taxon>Bacillati</taxon>
        <taxon>Bacillota</taxon>
        <taxon>Clostridia</taxon>
        <taxon>Eubacteriales</taxon>
        <taxon>Oscillospiraceae</taxon>
        <taxon>Flavonifractor</taxon>
    </lineage>
</organism>